<protein>
    <recommendedName>
        <fullName evidence="3">Tc1-like transposase DDE domain-containing protein</fullName>
    </recommendedName>
</protein>
<name>A0AAR2K5L3_PYGNA</name>
<dbReference type="Ensembl" id="ENSPNAT00000058661.1">
    <property type="protein sequence ID" value="ENSPNAP00000059603.1"/>
    <property type="gene ID" value="ENSPNAG00000034098.1"/>
</dbReference>
<reference evidence="1" key="3">
    <citation type="submission" date="2025-09" db="UniProtKB">
        <authorList>
            <consortium name="Ensembl"/>
        </authorList>
    </citation>
    <scope>IDENTIFICATION</scope>
</reference>
<dbReference type="InterPro" id="IPR036397">
    <property type="entry name" value="RNaseH_sf"/>
</dbReference>
<evidence type="ECO:0008006" key="3">
    <source>
        <dbReference type="Google" id="ProtNLM"/>
    </source>
</evidence>
<evidence type="ECO:0000313" key="1">
    <source>
        <dbReference type="Ensembl" id="ENSPNAP00000059603.1"/>
    </source>
</evidence>
<dbReference type="GeneTree" id="ENSGT01150000286914"/>
<accession>A0AAR2K5L3</accession>
<organism evidence="1 2">
    <name type="scientific">Pygocentrus nattereri</name>
    <name type="common">Red-bellied piranha</name>
    <dbReference type="NCBI Taxonomy" id="42514"/>
    <lineage>
        <taxon>Eukaryota</taxon>
        <taxon>Metazoa</taxon>
        <taxon>Chordata</taxon>
        <taxon>Craniata</taxon>
        <taxon>Vertebrata</taxon>
        <taxon>Euteleostomi</taxon>
        <taxon>Actinopterygii</taxon>
        <taxon>Neopterygii</taxon>
        <taxon>Teleostei</taxon>
        <taxon>Ostariophysi</taxon>
        <taxon>Characiformes</taxon>
        <taxon>Characoidei</taxon>
        <taxon>Pygocentrus</taxon>
    </lineage>
</organism>
<evidence type="ECO:0000313" key="2">
    <source>
        <dbReference type="Proteomes" id="UP001501920"/>
    </source>
</evidence>
<reference evidence="1" key="2">
    <citation type="submission" date="2025-08" db="UniProtKB">
        <authorList>
            <consortium name="Ensembl"/>
        </authorList>
    </citation>
    <scope>IDENTIFICATION</scope>
</reference>
<sequence length="102" mass="11631">MLWGCFSSAGTGAQNLWPSVRKLKMKRNFIFHQSPDLNPIEHLWGDLKRAVHRRCPRNLSDLERFCKEEWANIATSRCATLIGSYPKRPSAVIKAKGAATKY</sequence>
<keyword evidence="2" id="KW-1185">Reference proteome</keyword>
<dbReference type="AlphaFoldDB" id="A0AAR2K5L3"/>
<dbReference type="GO" id="GO:0003676">
    <property type="term" value="F:nucleic acid binding"/>
    <property type="evidence" value="ECO:0007669"/>
    <property type="project" value="InterPro"/>
</dbReference>
<dbReference type="Gene3D" id="3.30.420.10">
    <property type="entry name" value="Ribonuclease H-like superfamily/Ribonuclease H"/>
    <property type="match status" value="1"/>
</dbReference>
<dbReference type="Proteomes" id="UP001501920">
    <property type="component" value="Chromosome 8"/>
</dbReference>
<proteinExistence type="predicted"/>
<reference evidence="1 2" key="1">
    <citation type="submission" date="2020-10" db="EMBL/GenBank/DDBJ databases">
        <title>Pygocentrus nattereri (red-bellied piranha) genome, fPygNat1, primary haplotype.</title>
        <authorList>
            <person name="Myers G."/>
            <person name="Meyer A."/>
            <person name="Karagic N."/>
            <person name="Pippel M."/>
            <person name="Winkler S."/>
            <person name="Tracey A."/>
            <person name="Wood J."/>
            <person name="Formenti G."/>
            <person name="Howe K."/>
            <person name="Fedrigo O."/>
            <person name="Jarvis E.D."/>
        </authorList>
    </citation>
    <scope>NUCLEOTIDE SEQUENCE [LARGE SCALE GENOMIC DNA]</scope>
</reference>